<evidence type="ECO:0000313" key="3">
    <source>
        <dbReference type="Proteomes" id="UP001221328"/>
    </source>
</evidence>
<gene>
    <name evidence="2" type="ORF">PO587_14290</name>
</gene>
<dbReference type="Proteomes" id="UP001221328">
    <property type="component" value="Unassembled WGS sequence"/>
</dbReference>
<keyword evidence="1" id="KW-1133">Transmembrane helix</keyword>
<evidence type="ECO:0000256" key="1">
    <source>
        <dbReference type="SAM" id="Phobius"/>
    </source>
</evidence>
<dbReference type="RefSeq" id="WP_272175431.1">
    <property type="nucleotide sequence ID" value="NZ_JAQOSK010000004.1"/>
</dbReference>
<keyword evidence="3" id="KW-1185">Reference proteome</keyword>
<keyword evidence="1" id="KW-0472">Membrane</keyword>
<keyword evidence="1" id="KW-0812">Transmembrane</keyword>
<evidence type="ECO:0008006" key="4">
    <source>
        <dbReference type="Google" id="ProtNLM"/>
    </source>
</evidence>
<accession>A0ABT5FSX4</accession>
<name>A0ABT5FSX4_9ACTN</name>
<evidence type="ECO:0000313" key="2">
    <source>
        <dbReference type="EMBL" id="MDC2955638.1"/>
    </source>
</evidence>
<protein>
    <recommendedName>
        <fullName evidence="4">LigA protein</fullName>
    </recommendedName>
</protein>
<proteinExistence type="predicted"/>
<sequence length="417" mass="43270">MPDVEQHSDPFEEQLSADLRRAGAGFDADRAALVAAGAVRGRRRLLRRRAAVAGGAASLALVGLGGALLLPGDGGGPAPLGAASVGASGHTASAAPAAVSGDALIRALEKLLPDGKFGKAQARGTDEEPGPYVSGVYDDGKGAAAIAVSLGRVQPGSDEARQVTECPGKVFTHYDACGTTRLPDGSVVMVMQGYEYPDRRVDTKLWSAELVTPEGHHVGVSEWNAAAEKDAPVTRPEPPLSPARLRQLAAARVWRDAIDATPEVPGRPAGDPTPTATRPAVAVAPTLRNLLPKGRFTVSEDSGDDTGYGYLVVDDGKGTCFVQVNVQDDMSDVAGDLFGSGSEELPDGTRVAVHQGPSEKGGSGAVMWTVDTMRSDGRRVVISELNSGAPHDAATRTTPALTVAQLRTIALSPKWWR</sequence>
<reference evidence="2 3" key="1">
    <citation type="journal article" date="2015" name="Int. J. Syst. Evol. Microbiol.">
        <title>Streptomyces gilvifuscus sp. nov., an actinomycete that produces antibacterial compounds isolated from soil.</title>
        <authorList>
            <person name="Nguyen T.M."/>
            <person name="Kim J."/>
        </authorList>
    </citation>
    <scope>NUCLEOTIDE SEQUENCE [LARGE SCALE GENOMIC DNA]</scope>
    <source>
        <strain evidence="2 3">T113</strain>
    </source>
</reference>
<organism evidence="2 3">
    <name type="scientific">Streptomyces gilvifuscus</name>
    <dbReference type="NCBI Taxonomy" id="1550617"/>
    <lineage>
        <taxon>Bacteria</taxon>
        <taxon>Bacillati</taxon>
        <taxon>Actinomycetota</taxon>
        <taxon>Actinomycetes</taxon>
        <taxon>Kitasatosporales</taxon>
        <taxon>Streptomycetaceae</taxon>
        <taxon>Streptomyces</taxon>
    </lineage>
</organism>
<comment type="caution">
    <text evidence="2">The sequence shown here is derived from an EMBL/GenBank/DDBJ whole genome shotgun (WGS) entry which is preliminary data.</text>
</comment>
<dbReference type="EMBL" id="JAQOSK010000004">
    <property type="protein sequence ID" value="MDC2955638.1"/>
    <property type="molecule type" value="Genomic_DNA"/>
</dbReference>
<feature type="transmembrane region" description="Helical" evidence="1">
    <location>
        <begin position="50"/>
        <end position="70"/>
    </location>
</feature>